<dbReference type="Pfam" id="PF07277">
    <property type="entry name" value="SapC"/>
    <property type="match status" value="1"/>
</dbReference>
<reference evidence="1 2" key="1">
    <citation type="submission" date="2022-10" db="EMBL/GenBank/DDBJ databases">
        <title>Paucibacter sp. hw1 Genome sequencing.</title>
        <authorList>
            <person name="Park S."/>
        </authorList>
    </citation>
    <scope>NUCLEOTIDE SEQUENCE [LARGE SCALE GENOMIC DNA]</scope>
    <source>
        <strain evidence="2">hw1</strain>
    </source>
</reference>
<dbReference type="InterPro" id="IPR010836">
    <property type="entry name" value="SapC"/>
</dbReference>
<dbReference type="RefSeq" id="WP_263535011.1">
    <property type="nucleotide sequence ID" value="NZ_JAQQXT010000001.1"/>
</dbReference>
<gene>
    <name evidence="1" type="ORF">PRZ03_01275</name>
</gene>
<name>A0ABT5K8J1_9BURK</name>
<proteinExistence type="predicted"/>
<evidence type="ECO:0000313" key="1">
    <source>
        <dbReference type="EMBL" id="MDC8770183.1"/>
    </source>
</evidence>
<keyword evidence="2" id="KW-1185">Reference proteome</keyword>
<protein>
    <submittedName>
        <fullName evidence="1">SapC family protein</fullName>
    </submittedName>
</protein>
<dbReference type="EMBL" id="JAQQXT010000001">
    <property type="protein sequence ID" value="MDC8770183.1"/>
    <property type="molecule type" value="Genomic_DNA"/>
</dbReference>
<comment type="caution">
    <text evidence="1">The sequence shown here is derived from an EMBL/GenBank/DDBJ whole genome shotgun (WGS) entry which is preliminary data.</text>
</comment>
<accession>A0ABT5K8J1</accession>
<dbReference type="Proteomes" id="UP001221189">
    <property type="component" value="Unassembled WGS sequence"/>
</dbReference>
<sequence length="231" mass="25511">MANSVLLNNVDHQDLRVINRRAAELGDGQMFALTFPDEFRSIQAHYPIVFRKTAEGTGFEPIALLGLQAGQNLFLRDGRWDAAYLPLSLERQPFLIGRSGQELLVHIDLDSPRLSRSEGEALFLPHGGSSDYLQRINSVLLALHQGLDATPAFIQALQAHELLESFVLDVELNDGSQNRLAGFYTINEERLAGLPGSALEALARAGHLQAIYMAVASLSQLRTLIDRQNQV</sequence>
<organism evidence="1 2">
    <name type="scientific">Roseateles albus</name>
    <dbReference type="NCBI Taxonomy" id="2987525"/>
    <lineage>
        <taxon>Bacteria</taxon>
        <taxon>Pseudomonadati</taxon>
        <taxon>Pseudomonadota</taxon>
        <taxon>Betaproteobacteria</taxon>
        <taxon>Burkholderiales</taxon>
        <taxon>Sphaerotilaceae</taxon>
        <taxon>Roseateles</taxon>
    </lineage>
</organism>
<evidence type="ECO:0000313" key="2">
    <source>
        <dbReference type="Proteomes" id="UP001221189"/>
    </source>
</evidence>